<evidence type="ECO:0000313" key="1">
    <source>
        <dbReference type="EMBL" id="TXG77625.1"/>
    </source>
</evidence>
<evidence type="ECO:0000313" key="2">
    <source>
        <dbReference type="Proteomes" id="UP000321026"/>
    </source>
</evidence>
<accession>A0A5C7J7R9</accession>
<dbReference type="Proteomes" id="UP000321026">
    <property type="component" value="Unassembled WGS sequence"/>
</dbReference>
<gene>
    <name evidence="1" type="ORF">E6Q11_02530</name>
</gene>
<reference evidence="1 2" key="1">
    <citation type="submission" date="2018-09" db="EMBL/GenBank/DDBJ databases">
        <title>Metagenome Assembled Genomes from an Advanced Water Purification Facility.</title>
        <authorList>
            <person name="Stamps B.W."/>
            <person name="Spear J.R."/>
        </authorList>
    </citation>
    <scope>NUCLEOTIDE SEQUENCE [LARGE SCALE GENOMIC DNA]</scope>
    <source>
        <strain evidence="1">Bin_63_2</strain>
    </source>
</reference>
<proteinExistence type="predicted"/>
<dbReference type="AlphaFoldDB" id="A0A5C7J7R9"/>
<protein>
    <submittedName>
        <fullName evidence="1">Uncharacterized protein</fullName>
    </submittedName>
</protein>
<name>A0A5C7J7R9_9BACT</name>
<comment type="caution">
    <text evidence="1">The sequence shown here is derived from an EMBL/GenBank/DDBJ whole genome shotgun (WGS) entry which is preliminary data.</text>
</comment>
<sequence length="152" mass="15698">MAAAAIAMSAVGSAVQAFGQVSQGNAEFAAGQYNADMNQRAADQTRATAAEEERRLRIQSRKQLGDIRANYGASGVGLEGSALDVLEESASNAELDALTVRHAGETRARAFEAQANLERFRGRNARTAGYLGAATTLLKFGGGAAASYGGGK</sequence>
<dbReference type="EMBL" id="SSDS01000041">
    <property type="protein sequence ID" value="TXG77625.1"/>
    <property type="molecule type" value="Genomic_DNA"/>
</dbReference>
<organism evidence="1 2">
    <name type="scientific">Candidatus Dojkabacteria bacterium</name>
    <dbReference type="NCBI Taxonomy" id="2099670"/>
    <lineage>
        <taxon>Bacteria</taxon>
        <taxon>Candidatus Dojkabacteria</taxon>
    </lineage>
</organism>